<dbReference type="Pfam" id="PF00916">
    <property type="entry name" value="Sulfate_transp"/>
    <property type="match status" value="1"/>
</dbReference>
<evidence type="ECO:0000256" key="4">
    <source>
        <dbReference type="ARBA" id="ARBA00023136"/>
    </source>
</evidence>
<dbReference type="InterPro" id="IPR036513">
    <property type="entry name" value="STAS_dom_sf"/>
</dbReference>
<feature type="transmembrane region" description="Helical" evidence="5">
    <location>
        <begin position="111"/>
        <end position="129"/>
    </location>
</feature>
<dbReference type="CDD" id="cd00038">
    <property type="entry name" value="CAP_ED"/>
    <property type="match status" value="1"/>
</dbReference>
<evidence type="ECO:0000259" key="7">
    <source>
        <dbReference type="PROSITE" id="PS50801"/>
    </source>
</evidence>
<dbReference type="PANTHER" id="PTHR43310">
    <property type="entry name" value="SULFATE TRANSPORTER YBAR-RELATED"/>
    <property type="match status" value="1"/>
</dbReference>
<evidence type="ECO:0000313" key="9">
    <source>
        <dbReference type="Proteomes" id="UP000193560"/>
    </source>
</evidence>
<dbReference type="SUPFAM" id="SSF52091">
    <property type="entry name" value="SpoIIaa-like"/>
    <property type="match status" value="1"/>
</dbReference>
<gene>
    <name evidence="8" type="ORF">BCR42DRAFT_202844</name>
</gene>
<organism evidence="8 9">
    <name type="scientific">Absidia repens</name>
    <dbReference type="NCBI Taxonomy" id="90262"/>
    <lineage>
        <taxon>Eukaryota</taxon>
        <taxon>Fungi</taxon>
        <taxon>Fungi incertae sedis</taxon>
        <taxon>Mucoromycota</taxon>
        <taxon>Mucoromycotina</taxon>
        <taxon>Mucoromycetes</taxon>
        <taxon>Mucorales</taxon>
        <taxon>Cunninghamellaceae</taxon>
        <taxon>Absidia</taxon>
    </lineage>
</organism>
<feature type="transmembrane region" description="Helical" evidence="5">
    <location>
        <begin position="239"/>
        <end position="260"/>
    </location>
</feature>
<dbReference type="SUPFAM" id="SSF51206">
    <property type="entry name" value="cAMP-binding domain-like"/>
    <property type="match status" value="1"/>
</dbReference>
<evidence type="ECO:0000256" key="1">
    <source>
        <dbReference type="ARBA" id="ARBA00004141"/>
    </source>
</evidence>
<dbReference type="GO" id="GO:0000329">
    <property type="term" value="C:fungal-type vacuole membrane"/>
    <property type="evidence" value="ECO:0007669"/>
    <property type="project" value="EnsemblFungi"/>
</dbReference>
<dbReference type="Pfam" id="PF01740">
    <property type="entry name" value="STAS"/>
    <property type="match status" value="1"/>
</dbReference>
<feature type="transmembrane region" description="Helical" evidence="5">
    <location>
        <begin position="20"/>
        <end position="40"/>
    </location>
</feature>
<dbReference type="Gene3D" id="3.30.750.24">
    <property type="entry name" value="STAS domain"/>
    <property type="match status" value="1"/>
</dbReference>
<dbReference type="Gene3D" id="2.60.120.10">
    <property type="entry name" value="Jelly Rolls"/>
    <property type="match status" value="1"/>
</dbReference>
<evidence type="ECO:0000256" key="2">
    <source>
        <dbReference type="ARBA" id="ARBA00022692"/>
    </source>
</evidence>
<evidence type="ECO:0000256" key="5">
    <source>
        <dbReference type="SAM" id="Phobius"/>
    </source>
</evidence>
<dbReference type="GO" id="GO:0034490">
    <property type="term" value="P:basic amino acid transmembrane import into vacuole"/>
    <property type="evidence" value="ECO:0007669"/>
    <property type="project" value="EnsemblFungi"/>
</dbReference>
<feature type="transmembrane region" description="Helical" evidence="5">
    <location>
        <begin position="373"/>
        <end position="405"/>
    </location>
</feature>
<evidence type="ECO:0000313" key="8">
    <source>
        <dbReference type="EMBL" id="ORY99717.1"/>
    </source>
</evidence>
<dbReference type="CDD" id="cd07042">
    <property type="entry name" value="STAS_SulP_like_sulfate_transporter"/>
    <property type="match status" value="1"/>
</dbReference>
<dbReference type="GO" id="GO:0034618">
    <property type="term" value="F:arginine binding"/>
    <property type="evidence" value="ECO:0007669"/>
    <property type="project" value="EnsemblFungi"/>
</dbReference>
<dbReference type="AlphaFoldDB" id="A0A1X2HKI9"/>
<keyword evidence="9" id="KW-1185">Reference proteome</keyword>
<feature type="transmembrane region" description="Helical" evidence="5">
    <location>
        <begin position="280"/>
        <end position="300"/>
    </location>
</feature>
<dbReference type="InterPro" id="IPR011547">
    <property type="entry name" value="SLC26A/SulP_dom"/>
</dbReference>
<accession>A0A1X2HKI9</accession>
<evidence type="ECO:0000256" key="3">
    <source>
        <dbReference type="ARBA" id="ARBA00022989"/>
    </source>
</evidence>
<evidence type="ECO:0000259" key="6">
    <source>
        <dbReference type="PROSITE" id="PS50042"/>
    </source>
</evidence>
<dbReference type="InterPro" id="IPR000595">
    <property type="entry name" value="cNMP-bd_dom"/>
</dbReference>
<comment type="subcellular location">
    <subcellularLocation>
        <location evidence="1">Membrane</location>
        <topology evidence="1">Multi-pass membrane protein</topology>
    </subcellularLocation>
</comment>
<dbReference type="PANTHER" id="PTHR43310:SF4">
    <property type="entry name" value="AFR304WP"/>
    <property type="match status" value="1"/>
</dbReference>
<proteinExistence type="predicted"/>
<keyword evidence="2 5" id="KW-0812">Transmembrane</keyword>
<dbReference type="InterPro" id="IPR018490">
    <property type="entry name" value="cNMP-bd_dom_sf"/>
</dbReference>
<feature type="transmembrane region" description="Helical" evidence="5">
    <location>
        <begin position="320"/>
        <end position="353"/>
    </location>
</feature>
<feature type="domain" description="STAS" evidence="7">
    <location>
        <begin position="446"/>
        <end position="577"/>
    </location>
</feature>
<reference evidence="8 9" key="1">
    <citation type="submission" date="2016-07" db="EMBL/GenBank/DDBJ databases">
        <title>Pervasive Adenine N6-methylation of Active Genes in Fungi.</title>
        <authorList>
            <consortium name="DOE Joint Genome Institute"/>
            <person name="Mondo S.J."/>
            <person name="Dannebaum R.O."/>
            <person name="Kuo R.C."/>
            <person name="Labutti K."/>
            <person name="Haridas S."/>
            <person name="Kuo A."/>
            <person name="Salamov A."/>
            <person name="Ahrendt S.R."/>
            <person name="Lipzen A."/>
            <person name="Sullivan W."/>
            <person name="Andreopoulos W.B."/>
            <person name="Clum A."/>
            <person name="Lindquist E."/>
            <person name="Daum C."/>
            <person name="Ramamoorthy G.K."/>
            <person name="Gryganskyi A."/>
            <person name="Culley D."/>
            <person name="Magnuson J.K."/>
            <person name="James T.Y."/>
            <person name="O'Malley M.A."/>
            <person name="Stajich J.E."/>
            <person name="Spatafora J.W."/>
            <person name="Visel A."/>
            <person name="Grigoriev I.V."/>
        </authorList>
    </citation>
    <scope>NUCLEOTIDE SEQUENCE [LARGE SCALE GENOMIC DNA]</scope>
    <source>
        <strain evidence="8 9">NRRL 1336</strain>
    </source>
</reference>
<feature type="transmembrane region" description="Helical" evidence="5">
    <location>
        <begin position="47"/>
        <end position="67"/>
    </location>
</feature>
<feature type="transmembrane region" description="Helical" evidence="5">
    <location>
        <begin position="149"/>
        <end position="169"/>
    </location>
</feature>
<dbReference type="SMART" id="SM00100">
    <property type="entry name" value="cNMP"/>
    <property type="match status" value="1"/>
</dbReference>
<dbReference type="OrthoDB" id="409725at2759"/>
<feature type="transmembrane region" description="Helical" evidence="5">
    <location>
        <begin position="181"/>
        <end position="200"/>
    </location>
</feature>
<dbReference type="STRING" id="90262.A0A1X2HKI9"/>
<dbReference type="EMBL" id="MCGE01000059">
    <property type="protein sequence ID" value="ORY99717.1"/>
    <property type="molecule type" value="Genomic_DNA"/>
</dbReference>
<dbReference type="GO" id="GO:0015174">
    <property type="term" value="F:basic amino acid transmembrane transporter activity"/>
    <property type="evidence" value="ECO:0007669"/>
    <property type="project" value="EnsemblFungi"/>
</dbReference>
<comment type="caution">
    <text evidence="8">The sequence shown here is derived from an EMBL/GenBank/DDBJ whole genome shotgun (WGS) entry which is preliminary data.</text>
</comment>
<dbReference type="InterPro" id="IPR052706">
    <property type="entry name" value="Membrane-Transporter-like"/>
</dbReference>
<dbReference type="Pfam" id="PF00027">
    <property type="entry name" value="cNMP_binding"/>
    <property type="match status" value="1"/>
</dbReference>
<dbReference type="InterPro" id="IPR002645">
    <property type="entry name" value="STAS_dom"/>
</dbReference>
<feature type="transmembrane region" description="Helical" evidence="5">
    <location>
        <begin position="79"/>
        <end position="99"/>
    </location>
</feature>
<dbReference type="PROSITE" id="PS50042">
    <property type="entry name" value="CNMP_BINDING_3"/>
    <property type="match status" value="1"/>
</dbReference>
<feature type="domain" description="Cyclic nucleotide-binding" evidence="6">
    <location>
        <begin position="701"/>
        <end position="802"/>
    </location>
</feature>
<name>A0A1X2HKI9_9FUNG</name>
<protein>
    <submittedName>
        <fullName evidence="8">Sulfate transporter family-domain-containing protein</fullName>
    </submittedName>
</protein>
<keyword evidence="4 5" id="KW-0472">Membrane</keyword>
<dbReference type="PROSITE" id="PS50801">
    <property type="entry name" value="STAS"/>
    <property type="match status" value="1"/>
</dbReference>
<dbReference type="Proteomes" id="UP000193560">
    <property type="component" value="Unassembled WGS sequence"/>
</dbReference>
<dbReference type="InterPro" id="IPR014710">
    <property type="entry name" value="RmlC-like_jellyroll"/>
</dbReference>
<keyword evidence="3 5" id="KW-1133">Transmembrane helix</keyword>
<sequence>MITFPLNNPIFASFGPDGISMFFVSCIIAQLVYTCGGSVFDGGNGSMMIEVVPFLHIMAESIIMSIGEDKPEKVISTTVVAFALSSIMTGVAFFALGALKLGSLIEFFPRHILVATIGGVGWFLVATGIEVSARLDEDLEYTWPMMKHLFGDLHTFSLWFSAFAVALLLRLLQHKLKSPMVVPLFFMALPLVFYLIVWIAGLDVHQVRDGGWIFPLVDSNVPFWHFYTYYDFTLVDWKAVAQTLPAMLALTFFGLLHVPINVPALAVSTNKDDVDVNRELVAHGISNAVSGCFGAVQNYLVYTNSLLFIRSGGDSRLAGLMLAGATAILWMVGPWIVGYIPVMVVGSLIFHLGLDLLKEALVDTWNSVHYLEYITICVIVGCMATLGFVEGIFIGIMTACLFFVVQNARRSETIRATFTGQIMRSTVRRLYRQQVFLNQVASQIQVVKLQGYLFFGTINQVERAIRGMLDDAEDAAAAHNGGWNEHPIRFMVLDLQLVQGLDFSAAEAFVRIRRLLAARQVFMILCNVGPRSDEEKALKKAGVWDEGDGTFSHGGHKAGPQGVLKCFEHLDDALEWCENVLLKSYFMKKPHHPIPTPTAITDNTMHGDNTKSHPGATSVDMQHHSSASPRHRMLTRAVQHLLQETQDLMKPHANMSQPTLILAQALGDLAAASHHHAEDTLTMPGMEFYHGLGQYFERWTYDAGQTIWRQGDACDFLIVLEQGSLRSLMYISGGGGSGSGSGGSGGKQQSVNGDVTVETILPGTVVGELGLFASTQRRSRSLVADQSSVLWKLSRARFDQLVKTDPTMATQFVLLTLHFSVERQDNMTKYAFHLHH</sequence>